<accession>A0ABQ7LB48</accession>
<keyword evidence="3" id="KW-0808">Transferase</keyword>
<dbReference type="SUPFAM" id="SSF56112">
    <property type="entry name" value="Protein kinase-like (PK-like)"/>
    <property type="match status" value="1"/>
</dbReference>
<keyword evidence="12" id="KW-0675">Receptor</keyword>
<keyword evidence="8" id="KW-0418">Kinase</keyword>
<evidence type="ECO:0000313" key="20">
    <source>
        <dbReference type="Proteomes" id="UP000823674"/>
    </source>
</evidence>
<keyword evidence="2" id="KW-0723">Serine/threonine-protein kinase</keyword>
<evidence type="ECO:0000256" key="12">
    <source>
        <dbReference type="ARBA" id="ARBA00023170"/>
    </source>
</evidence>
<proteinExistence type="predicted"/>
<evidence type="ECO:0000256" key="2">
    <source>
        <dbReference type="ARBA" id="ARBA00022527"/>
    </source>
</evidence>
<dbReference type="EMBL" id="JADBGQ010000008">
    <property type="protein sequence ID" value="KAG5383768.1"/>
    <property type="molecule type" value="Genomic_DNA"/>
</dbReference>
<feature type="domain" description="Protein kinase" evidence="17">
    <location>
        <begin position="343"/>
        <end position="628"/>
    </location>
</feature>
<keyword evidence="10 15" id="KW-1133">Transmembrane helix</keyword>
<evidence type="ECO:0000256" key="7">
    <source>
        <dbReference type="ARBA" id="ARBA00022741"/>
    </source>
</evidence>
<dbReference type="Gene3D" id="1.10.510.10">
    <property type="entry name" value="Transferase(Phosphotransferase) domain 1"/>
    <property type="match status" value="1"/>
</dbReference>
<evidence type="ECO:0000256" key="1">
    <source>
        <dbReference type="ARBA" id="ARBA00004167"/>
    </source>
</evidence>
<comment type="caution">
    <text evidence="19">The sequence shown here is derived from an EMBL/GenBank/DDBJ whole genome shotgun (WGS) entry which is preliminary data.</text>
</comment>
<evidence type="ECO:0000259" key="18">
    <source>
        <dbReference type="PROSITE" id="PS51473"/>
    </source>
</evidence>
<dbReference type="SMART" id="SM00220">
    <property type="entry name" value="S_TKc"/>
    <property type="match status" value="1"/>
</dbReference>
<dbReference type="InterPro" id="IPR002902">
    <property type="entry name" value="GNK2"/>
</dbReference>
<keyword evidence="20" id="KW-1185">Reference proteome</keyword>
<reference evidence="19 20" key="1">
    <citation type="submission" date="2021-03" db="EMBL/GenBank/DDBJ databases">
        <authorList>
            <person name="King G.J."/>
            <person name="Bancroft I."/>
            <person name="Baten A."/>
            <person name="Bloomfield J."/>
            <person name="Borpatragohain P."/>
            <person name="He Z."/>
            <person name="Irish N."/>
            <person name="Irwin J."/>
            <person name="Liu K."/>
            <person name="Mauleon R.P."/>
            <person name="Moore J."/>
            <person name="Morris R."/>
            <person name="Ostergaard L."/>
            <person name="Wang B."/>
            <person name="Wells R."/>
        </authorList>
    </citation>
    <scope>NUCLEOTIDE SEQUENCE [LARGE SCALE GENOMIC DNA]</scope>
    <source>
        <strain evidence="19">R-o-18</strain>
        <tissue evidence="19">Leaf</tissue>
    </source>
</reference>
<protein>
    <recommendedName>
        <fullName evidence="21">Cysteine-rich receptor-like protein kinase 25</fullName>
    </recommendedName>
</protein>
<evidence type="ECO:0000256" key="14">
    <source>
        <dbReference type="PROSITE-ProRule" id="PRU10141"/>
    </source>
</evidence>
<feature type="domain" description="Gnk2-homologous" evidence="18">
    <location>
        <begin position="30"/>
        <end position="132"/>
    </location>
</feature>
<feature type="signal peptide" evidence="16">
    <location>
        <begin position="1"/>
        <end position="25"/>
    </location>
</feature>
<dbReference type="CDD" id="cd14066">
    <property type="entry name" value="STKc_IRAK"/>
    <property type="match status" value="1"/>
</dbReference>
<dbReference type="CDD" id="cd23509">
    <property type="entry name" value="Gnk2-like"/>
    <property type="match status" value="2"/>
</dbReference>
<evidence type="ECO:0000256" key="4">
    <source>
        <dbReference type="ARBA" id="ARBA00022692"/>
    </source>
</evidence>
<dbReference type="Gene3D" id="3.30.200.20">
    <property type="entry name" value="Phosphorylase Kinase, domain 1"/>
    <property type="match status" value="1"/>
</dbReference>
<dbReference type="Pfam" id="PF07714">
    <property type="entry name" value="PK_Tyr_Ser-Thr"/>
    <property type="match status" value="1"/>
</dbReference>
<keyword evidence="5 16" id="KW-0732">Signal</keyword>
<evidence type="ECO:0000256" key="9">
    <source>
        <dbReference type="ARBA" id="ARBA00022840"/>
    </source>
</evidence>
<dbReference type="PANTHER" id="PTHR27002:SF659">
    <property type="entry name" value="CYSTEINE-RICH RECEPTOR-LIKE PROTEIN KINASE 25"/>
    <property type="match status" value="1"/>
</dbReference>
<evidence type="ECO:0000256" key="6">
    <source>
        <dbReference type="ARBA" id="ARBA00022737"/>
    </source>
</evidence>
<dbReference type="PROSITE" id="PS50011">
    <property type="entry name" value="PROTEIN_KINASE_DOM"/>
    <property type="match status" value="1"/>
</dbReference>
<evidence type="ECO:0000259" key="17">
    <source>
        <dbReference type="PROSITE" id="PS50011"/>
    </source>
</evidence>
<keyword evidence="11 15" id="KW-0472">Membrane</keyword>
<feature type="domain" description="Gnk2-homologous" evidence="18">
    <location>
        <begin position="138"/>
        <end position="245"/>
    </location>
</feature>
<dbReference type="PROSITE" id="PS00107">
    <property type="entry name" value="PROTEIN_KINASE_ATP"/>
    <property type="match status" value="1"/>
</dbReference>
<dbReference type="InterPro" id="IPR008271">
    <property type="entry name" value="Ser/Thr_kinase_AS"/>
</dbReference>
<dbReference type="InterPro" id="IPR017441">
    <property type="entry name" value="Protein_kinase_ATP_BS"/>
</dbReference>
<name>A0ABQ7LB48_BRACM</name>
<evidence type="ECO:0000256" key="16">
    <source>
        <dbReference type="SAM" id="SignalP"/>
    </source>
</evidence>
<comment type="subcellular location">
    <subcellularLocation>
        <location evidence="1">Membrane</location>
        <topology evidence="1">Single-pass membrane protein</topology>
    </subcellularLocation>
</comment>
<sequence>MSSCFKSSVSLISVLFFMIFKTVSSATVPTYLFHICPNTTTFTRNSTYLTNLRTVLSSLSSPNAAYASRFDNATAGDDNNRVYGVFLCRGDVSAEICRDCVAFAAKETLQRCPREKEIWYDECMVRYSNQSIVGKMRVMPAAFLSNTQNITESQLSRFNESLAALLIDVTVKAASSSIKFATEKANFTVFQTIYSLVQCTPDLTNLDSESCLRQTINWLPLCCDRRIGGRVIASSCSFRYELYPFYNETITAAAPLPSVSAPPPQLSSQPPGKGKSSTVIVTAVAVPVSVCVLLLGAACCLLARRRGRNKLSGEGEDLDEDGITSTETLHFNFSEIEAATYKFSDSNKLGHGGFGEVYKGQLITGETVAIKRLSRGSRQGAEEFKNEVDVVAKLQHRNLAKLLGYCLDGDEKILVYEFVQNKSLDYFLFVSLYVDTEKSRLLDWQRRYKIIEGIARGILYLHRDSRLTIIHRDLKASNILLDADMSPKISDFGMARIFGVDQNQANTQRIVVLSLSLSSGYMSPEYAIHGQYSVKSDVYSFGVLVLELITGKKNSSFYEEDGLGDLVTYVWKLWVENSPLELVDEAVRGSFQTNEVTRCIHIALLCVQDYSSERPSMDNILVMMNSFTVTLPIPKRSGLLLRTMRDSRVQQPGASLSDQSVTRKSVDDSSITIVYPR</sequence>
<evidence type="ECO:0008006" key="21">
    <source>
        <dbReference type="Google" id="ProtNLM"/>
    </source>
</evidence>
<evidence type="ECO:0000256" key="3">
    <source>
        <dbReference type="ARBA" id="ARBA00022679"/>
    </source>
</evidence>
<feature type="binding site" evidence="14">
    <location>
        <position position="371"/>
    </location>
    <ligand>
        <name>ATP</name>
        <dbReference type="ChEBI" id="CHEBI:30616"/>
    </ligand>
</feature>
<dbReference type="InterPro" id="IPR038408">
    <property type="entry name" value="GNK2_sf"/>
</dbReference>
<keyword evidence="6" id="KW-0677">Repeat</keyword>
<keyword evidence="9 14" id="KW-0067">ATP-binding</keyword>
<evidence type="ECO:0000256" key="13">
    <source>
        <dbReference type="ARBA" id="ARBA00023180"/>
    </source>
</evidence>
<evidence type="ECO:0000256" key="10">
    <source>
        <dbReference type="ARBA" id="ARBA00022989"/>
    </source>
</evidence>
<dbReference type="Gene3D" id="3.30.430.20">
    <property type="entry name" value="Gnk2 domain, C-X8-C-X2-C motif"/>
    <property type="match status" value="2"/>
</dbReference>
<evidence type="ECO:0000256" key="8">
    <source>
        <dbReference type="ARBA" id="ARBA00022777"/>
    </source>
</evidence>
<keyword evidence="4 15" id="KW-0812">Transmembrane</keyword>
<dbReference type="Pfam" id="PF01657">
    <property type="entry name" value="Stress-antifung"/>
    <property type="match status" value="2"/>
</dbReference>
<dbReference type="Proteomes" id="UP000823674">
    <property type="component" value="Chromosome A09"/>
</dbReference>
<feature type="transmembrane region" description="Helical" evidence="15">
    <location>
        <begin position="279"/>
        <end position="303"/>
    </location>
</feature>
<feature type="chain" id="PRO_5046501109" description="Cysteine-rich receptor-like protein kinase 25" evidence="16">
    <location>
        <begin position="26"/>
        <end position="677"/>
    </location>
</feature>
<dbReference type="PROSITE" id="PS51473">
    <property type="entry name" value="GNK2"/>
    <property type="match status" value="2"/>
</dbReference>
<dbReference type="PANTHER" id="PTHR27002">
    <property type="entry name" value="RECEPTOR-LIKE SERINE/THREONINE-PROTEIN KINASE SD1-8"/>
    <property type="match status" value="1"/>
</dbReference>
<organism evidence="19 20">
    <name type="scientific">Brassica rapa subsp. trilocularis</name>
    <dbReference type="NCBI Taxonomy" id="1813537"/>
    <lineage>
        <taxon>Eukaryota</taxon>
        <taxon>Viridiplantae</taxon>
        <taxon>Streptophyta</taxon>
        <taxon>Embryophyta</taxon>
        <taxon>Tracheophyta</taxon>
        <taxon>Spermatophyta</taxon>
        <taxon>Magnoliopsida</taxon>
        <taxon>eudicotyledons</taxon>
        <taxon>Gunneridae</taxon>
        <taxon>Pentapetalae</taxon>
        <taxon>rosids</taxon>
        <taxon>malvids</taxon>
        <taxon>Brassicales</taxon>
        <taxon>Brassicaceae</taxon>
        <taxon>Brassiceae</taxon>
        <taxon>Brassica</taxon>
    </lineage>
</organism>
<dbReference type="InterPro" id="IPR000719">
    <property type="entry name" value="Prot_kinase_dom"/>
</dbReference>
<keyword evidence="7 14" id="KW-0547">Nucleotide-binding</keyword>
<dbReference type="InterPro" id="IPR001245">
    <property type="entry name" value="Ser-Thr/Tyr_kinase_cat_dom"/>
</dbReference>
<dbReference type="PROSITE" id="PS00108">
    <property type="entry name" value="PROTEIN_KINASE_ST"/>
    <property type="match status" value="1"/>
</dbReference>
<gene>
    <name evidence="19" type="primary">A09p029980.1_BraROA</name>
    <name evidence="19" type="ORF">IGI04_035238</name>
</gene>
<evidence type="ECO:0000256" key="5">
    <source>
        <dbReference type="ARBA" id="ARBA00022729"/>
    </source>
</evidence>
<evidence type="ECO:0000313" key="19">
    <source>
        <dbReference type="EMBL" id="KAG5383768.1"/>
    </source>
</evidence>
<dbReference type="InterPro" id="IPR011009">
    <property type="entry name" value="Kinase-like_dom_sf"/>
</dbReference>
<evidence type="ECO:0000256" key="11">
    <source>
        <dbReference type="ARBA" id="ARBA00023136"/>
    </source>
</evidence>
<keyword evidence="13" id="KW-0325">Glycoprotein</keyword>
<evidence type="ECO:0000256" key="15">
    <source>
        <dbReference type="SAM" id="Phobius"/>
    </source>
</evidence>